<evidence type="ECO:0000313" key="8">
    <source>
        <dbReference type="EMBL" id="KAK3914589.1"/>
    </source>
</evidence>
<evidence type="ECO:0000313" key="9">
    <source>
        <dbReference type="Proteomes" id="UP001219518"/>
    </source>
</evidence>
<evidence type="ECO:0000256" key="1">
    <source>
        <dbReference type="ARBA" id="ARBA00004167"/>
    </source>
</evidence>
<dbReference type="CDD" id="cd00063">
    <property type="entry name" value="FN3"/>
    <property type="match status" value="1"/>
</dbReference>
<evidence type="ECO:0000256" key="3">
    <source>
        <dbReference type="SAM" id="Phobius"/>
    </source>
</evidence>
<dbReference type="InterPro" id="IPR011009">
    <property type="entry name" value="Kinase-like_dom_sf"/>
</dbReference>
<reference evidence="8" key="1">
    <citation type="submission" date="2021-07" db="EMBL/GenBank/DDBJ databases">
        <authorList>
            <person name="Catto M.A."/>
            <person name="Jacobson A."/>
            <person name="Kennedy G."/>
            <person name="Labadie P."/>
            <person name="Hunt B.G."/>
            <person name="Srinivasan R."/>
        </authorList>
    </citation>
    <scope>NUCLEOTIDE SEQUENCE</scope>
    <source>
        <strain evidence="8">PL_HMW_Pooled</strain>
        <tissue evidence="8">Head</tissue>
    </source>
</reference>
<keyword evidence="8" id="KW-0808">Transferase</keyword>
<dbReference type="InterPro" id="IPR036116">
    <property type="entry name" value="FN3_sf"/>
</dbReference>
<name>A0AAE1H4V8_9NEOP</name>
<dbReference type="GO" id="GO:0005524">
    <property type="term" value="F:ATP binding"/>
    <property type="evidence" value="ECO:0007669"/>
    <property type="project" value="InterPro"/>
</dbReference>
<dbReference type="SUPFAM" id="SSF49265">
    <property type="entry name" value="Fibronectin type III"/>
    <property type="match status" value="1"/>
</dbReference>
<dbReference type="SMART" id="SM00321">
    <property type="entry name" value="WSC"/>
    <property type="match status" value="1"/>
</dbReference>
<dbReference type="Pfam" id="PF07714">
    <property type="entry name" value="PK_Tyr_Ser-Thr"/>
    <property type="match status" value="1"/>
</dbReference>
<dbReference type="Gene3D" id="3.30.200.20">
    <property type="entry name" value="Phosphorylase Kinase, domain 1"/>
    <property type="match status" value="1"/>
</dbReference>
<feature type="chain" id="PRO_5042163599" evidence="4">
    <location>
        <begin position="24"/>
        <end position="761"/>
    </location>
</feature>
<dbReference type="GO" id="GO:0005886">
    <property type="term" value="C:plasma membrane"/>
    <property type="evidence" value="ECO:0007669"/>
    <property type="project" value="TreeGrafter"/>
</dbReference>
<keyword evidence="4" id="KW-0732">Signal</keyword>
<evidence type="ECO:0000259" key="5">
    <source>
        <dbReference type="PROSITE" id="PS50011"/>
    </source>
</evidence>
<dbReference type="SMART" id="SM00060">
    <property type="entry name" value="FN3"/>
    <property type="match status" value="1"/>
</dbReference>
<feature type="domain" description="WSC" evidence="7">
    <location>
        <begin position="28"/>
        <end position="123"/>
    </location>
</feature>
<protein>
    <submittedName>
        <fullName evidence="8">Tyrosine-protein kinase Wsck</fullName>
    </submittedName>
</protein>
<dbReference type="PROSITE" id="PS51212">
    <property type="entry name" value="WSC"/>
    <property type="match status" value="1"/>
</dbReference>
<dbReference type="PANTHER" id="PTHR24416">
    <property type="entry name" value="TYROSINE-PROTEIN KINASE RECEPTOR"/>
    <property type="match status" value="1"/>
</dbReference>
<dbReference type="InterPro" id="IPR050122">
    <property type="entry name" value="RTK"/>
</dbReference>
<dbReference type="InterPro" id="IPR002889">
    <property type="entry name" value="WSC_carb-bd"/>
</dbReference>
<dbReference type="Gene3D" id="2.60.40.10">
    <property type="entry name" value="Immunoglobulins"/>
    <property type="match status" value="1"/>
</dbReference>
<comment type="caution">
    <text evidence="8">The sequence shown here is derived from an EMBL/GenBank/DDBJ whole genome shotgun (WGS) entry which is preliminary data.</text>
</comment>
<dbReference type="Proteomes" id="UP001219518">
    <property type="component" value="Unassembled WGS sequence"/>
</dbReference>
<comment type="subcellular location">
    <subcellularLocation>
        <location evidence="1">Membrane</location>
        <topology evidence="1">Single-pass membrane protein</topology>
    </subcellularLocation>
</comment>
<accession>A0AAE1H4V8</accession>
<gene>
    <name evidence="8" type="ORF">KUF71_005385</name>
</gene>
<keyword evidence="3" id="KW-1133">Transmembrane helix</keyword>
<dbReference type="InterPro" id="IPR003961">
    <property type="entry name" value="FN3_dom"/>
</dbReference>
<feature type="transmembrane region" description="Helical" evidence="3">
    <location>
        <begin position="378"/>
        <end position="399"/>
    </location>
</feature>
<proteinExistence type="predicted"/>
<dbReference type="Gene3D" id="1.10.510.10">
    <property type="entry name" value="Transferase(Phosphotransferase) domain 1"/>
    <property type="match status" value="1"/>
</dbReference>
<dbReference type="PANTHER" id="PTHR24416:SF622">
    <property type="entry name" value="PROTEIN KINASE DOMAIN-CONTAINING PROTEIN"/>
    <property type="match status" value="1"/>
</dbReference>
<dbReference type="AlphaFoldDB" id="A0AAE1H4V8"/>
<evidence type="ECO:0000259" key="6">
    <source>
        <dbReference type="PROSITE" id="PS50853"/>
    </source>
</evidence>
<feature type="signal peptide" evidence="4">
    <location>
        <begin position="1"/>
        <end position="23"/>
    </location>
</feature>
<dbReference type="Pfam" id="PF00041">
    <property type="entry name" value="fn3"/>
    <property type="match status" value="1"/>
</dbReference>
<dbReference type="PRINTS" id="PR00109">
    <property type="entry name" value="TYRKINASE"/>
</dbReference>
<evidence type="ECO:0000256" key="2">
    <source>
        <dbReference type="ARBA" id="ARBA00023180"/>
    </source>
</evidence>
<dbReference type="PROSITE" id="PS50011">
    <property type="entry name" value="PROTEIN_KINASE_DOM"/>
    <property type="match status" value="1"/>
</dbReference>
<organism evidence="8 9">
    <name type="scientific">Frankliniella fusca</name>
    <dbReference type="NCBI Taxonomy" id="407009"/>
    <lineage>
        <taxon>Eukaryota</taxon>
        <taxon>Metazoa</taxon>
        <taxon>Ecdysozoa</taxon>
        <taxon>Arthropoda</taxon>
        <taxon>Hexapoda</taxon>
        <taxon>Insecta</taxon>
        <taxon>Pterygota</taxon>
        <taxon>Neoptera</taxon>
        <taxon>Paraneoptera</taxon>
        <taxon>Thysanoptera</taxon>
        <taxon>Terebrantia</taxon>
        <taxon>Thripoidea</taxon>
        <taxon>Thripidae</taxon>
        <taxon>Frankliniella</taxon>
    </lineage>
</organism>
<dbReference type="EMBL" id="JAHWGI010000383">
    <property type="protein sequence ID" value="KAK3914589.1"/>
    <property type="molecule type" value="Genomic_DNA"/>
</dbReference>
<evidence type="ECO:0000259" key="7">
    <source>
        <dbReference type="PROSITE" id="PS51212"/>
    </source>
</evidence>
<sequence length="761" mass="84274">MTQEAVRLLSFVIISVFAQIANTLQPTTDNLVGCFKSGAIDQNANTTFLPMKSNAGETVDNCVFECSTNFFRYAVLQNGQNCSCSSKYEALGTAEESQCDKPCKGNISQICGGQYASSVYDTGQKVPGPPSSLEVYNISQHGFRVSWLPPAASNGVIHSYTVSAELLKTYSHLQLSPVMSWTYSATVNSADVLDLHPGSEYRVKVLAESDNGVGVPAQIFVGTHVGDPDIPNEPEIVQKYLSDGQIVIRFNEGVSENGPITGYRIVVICGIAEFDQELLDSYYNAEKKGLPYYIAASLGPKAWTQNFTVGDGRRYGDYDNVRLHFDDTKCNENDIQIALGVVSADENHTCVSYSSLHSEKSVKIVMPESKGEGLESGLIAAIVVCSVLLILVVIAYFAARHFAPQRQGASRMEDPQEMCLQGPMIEVENYGYLPEEEEENRTDHYDRLKKILWDIPRNFLDIQSNNTIGRGEFGSFMKGTVLQNGYPTPSAIQCIEDGMLSAATKRSMLQELALLINCGTGNHSNVIRLVGTCESPEMLYVVLEYHPATLKDILLESRTLERPGYDRDLSSVCSLPQQAFLQIAIGIAQGMAHLASNKVIHKQLAACSILMADGMVPKITNFGIAKCNKSQVVPDFTRWTAREIFRSQHFTVKSDVWAMGCLLWEMAALGGTLYNNVPTAEVAARVMRGLRPQHLSYVSHDLYQLMLQCWQLDLDERPDFAEISTSLCELINNNETHLDWNVVPGFQYEQYLSELETIKQR</sequence>
<feature type="domain" description="Protein kinase" evidence="5">
    <location>
        <begin position="462"/>
        <end position="731"/>
    </location>
</feature>
<dbReference type="SUPFAM" id="SSF56112">
    <property type="entry name" value="Protein kinase-like (PK-like)"/>
    <property type="match status" value="1"/>
</dbReference>
<feature type="domain" description="Fibronectin type-III" evidence="6">
    <location>
        <begin position="129"/>
        <end position="228"/>
    </location>
</feature>
<dbReference type="InterPro" id="IPR000719">
    <property type="entry name" value="Prot_kinase_dom"/>
</dbReference>
<dbReference type="InterPro" id="IPR001245">
    <property type="entry name" value="Ser-Thr/Tyr_kinase_cat_dom"/>
</dbReference>
<dbReference type="InterPro" id="IPR013783">
    <property type="entry name" value="Ig-like_fold"/>
</dbReference>
<reference evidence="8" key="2">
    <citation type="journal article" date="2023" name="BMC Genomics">
        <title>Pest status, molecular evolution, and epigenetic factors derived from the genome assembly of Frankliniella fusca, a thysanopteran phytovirus vector.</title>
        <authorList>
            <person name="Catto M.A."/>
            <person name="Labadie P.E."/>
            <person name="Jacobson A.L."/>
            <person name="Kennedy G.G."/>
            <person name="Srinivasan R."/>
            <person name="Hunt B.G."/>
        </authorList>
    </citation>
    <scope>NUCLEOTIDE SEQUENCE</scope>
    <source>
        <strain evidence="8">PL_HMW_Pooled</strain>
    </source>
</reference>
<keyword evidence="9" id="KW-1185">Reference proteome</keyword>
<dbReference type="GO" id="GO:0004714">
    <property type="term" value="F:transmembrane receptor protein tyrosine kinase activity"/>
    <property type="evidence" value="ECO:0007669"/>
    <property type="project" value="TreeGrafter"/>
</dbReference>
<dbReference type="GO" id="GO:0043235">
    <property type="term" value="C:receptor complex"/>
    <property type="evidence" value="ECO:0007669"/>
    <property type="project" value="TreeGrafter"/>
</dbReference>
<dbReference type="Pfam" id="PF01822">
    <property type="entry name" value="WSC"/>
    <property type="match status" value="1"/>
</dbReference>
<dbReference type="PROSITE" id="PS50853">
    <property type="entry name" value="FN3"/>
    <property type="match status" value="1"/>
</dbReference>
<keyword evidence="2" id="KW-0325">Glycoprotein</keyword>
<keyword evidence="3" id="KW-0472">Membrane</keyword>
<dbReference type="GO" id="GO:0007169">
    <property type="term" value="P:cell surface receptor protein tyrosine kinase signaling pathway"/>
    <property type="evidence" value="ECO:0007669"/>
    <property type="project" value="TreeGrafter"/>
</dbReference>
<evidence type="ECO:0000256" key="4">
    <source>
        <dbReference type="SAM" id="SignalP"/>
    </source>
</evidence>
<keyword evidence="8" id="KW-0418">Kinase</keyword>
<keyword evidence="3" id="KW-0812">Transmembrane</keyword>